<gene>
    <name evidence="4" type="ORF">GRAN_4155</name>
</gene>
<evidence type="ECO:0000256" key="2">
    <source>
        <dbReference type="SAM" id="SignalP"/>
    </source>
</evidence>
<feature type="domain" description="Outer membrane protein beta-barrel" evidence="3">
    <location>
        <begin position="3"/>
        <end position="169"/>
    </location>
</feature>
<evidence type="ECO:0000313" key="5">
    <source>
        <dbReference type="Proteomes" id="UP000289437"/>
    </source>
</evidence>
<reference evidence="5" key="2">
    <citation type="submission" date="2019-02" db="EMBL/GenBank/DDBJ databases">
        <title>Granulicella sibirica sp. nov., a psychrotolerant acidobacterium isolated from an organic soil layer in forested tundra, West Siberia.</title>
        <authorList>
            <person name="Oshkin I.Y."/>
            <person name="Kulichevskaya I.S."/>
            <person name="Rijpstra W.I.C."/>
            <person name="Sinninghe Damste J.S."/>
            <person name="Rakitin A.L."/>
            <person name="Ravin N.V."/>
            <person name="Dedysh S.N."/>
        </authorList>
    </citation>
    <scope>NUCLEOTIDE SEQUENCE [LARGE SCALE GENOMIC DNA]</scope>
    <source>
        <strain evidence="5">AF10</strain>
    </source>
</reference>
<dbReference type="RefSeq" id="WP_128914731.1">
    <property type="nucleotide sequence ID" value="NZ_RDSM01000003.1"/>
</dbReference>
<evidence type="ECO:0000313" key="4">
    <source>
        <dbReference type="EMBL" id="RXH55051.1"/>
    </source>
</evidence>
<evidence type="ECO:0000259" key="3">
    <source>
        <dbReference type="Pfam" id="PF13505"/>
    </source>
</evidence>
<keyword evidence="1 2" id="KW-0732">Signal</keyword>
<dbReference type="Gene3D" id="2.40.160.20">
    <property type="match status" value="1"/>
</dbReference>
<dbReference type="InterPro" id="IPR027385">
    <property type="entry name" value="Beta-barrel_OMP"/>
</dbReference>
<dbReference type="Proteomes" id="UP000289437">
    <property type="component" value="Unassembled WGS sequence"/>
</dbReference>
<sequence length="169" mass="18960">MTLLCVLGGASISLHAQASPTASRLGDLQVGAGFVSADSDYADNRYKGVFGYVDFDVTNHLGAEFEIHQIYSPYSDDVRERTYEIGGRYYRHYGRFTPYGKLMYGRGVFNFQQNLANLAYNMFAGGVGVDYRVMRHVNARAEFEYQHWMSFQGSSLSPSLISIGAAYHF</sequence>
<accession>A0A4Q0T0M9</accession>
<dbReference type="EMBL" id="RDSM01000003">
    <property type="protein sequence ID" value="RXH55051.1"/>
    <property type="molecule type" value="Genomic_DNA"/>
</dbReference>
<dbReference type="SUPFAM" id="SSF56925">
    <property type="entry name" value="OMPA-like"/>
    <property type="match status" value="1"/>
</dbReference>
<name>A0A4Q0T0M9_9BACT</name>
<protein>
    <recommendedName>
        <fullName evidence="3">Outer membrane protein beta-barrel domain-containing protein</fullName>
    </recommendedName>
</protein>
<feature type="signal peptide" evidence="2">
    <location>
        <begin position="1"/>
        <end position="18"/>
    </location>
</feature>
<keyword evidence="5" id="KW-1185">Reference proteome</keyword>
<organism evidence="4 5">
    <name type="scientific">Granulicella sibirica</name>
    <dbReference type="NCBI Taxonomy" id="2479048"/>
    <lineage>
        <taxon>Bacteria</taxon>
        <taxon>Pseudomonadati</taxon>
        <taxon>Acidobacteriota</taxon>
        <taxon>Terriglobia</taxon>
        <taxon>Terriglobales</taxon>
        <taxon>Acidobacteriaceae</taxon>
        <taxon>Granulicella</taxon>
    </lineage>
</organism>
<reference evidence="4 5" key="1">
    <citation type="submission" date="2018-11" db="EMBL/GenBank/DDBJ databases">
        <authorList>
            <person name="Mardanov A.V."/>
            <person name="Ravin N.V."/>
            <person name="Dedysh S.N."/>
        </authorList>
    </citation>
    <scope>NUCLEOTIDE SEQUENCE [LARGE SCALE GENOMIC DNA]</scope>
    <source>
        <strain evidence="4 5">AF10</strain>
    </source>
</reference>
<proteinExistence type="predicted"/>
<dbReference type="InterPro" id="IPR011250">
    <property type="entry name" value="OMP/PagP_B-barrel"/>
</dbReference>
<dbReference type="OrthoDB" id="121884at2"/>
<feature type="chain" id="PRO_5020412169" description="Outer membrane protein beta-barrel domain-containing protein" evidence="2">
    <location>
        <begin position="19"/>
        <end position="169"/>
    </location>
</feature>
<dbReference type="Pfam" id="PF13505">
    <property type="entry name" value="OMP_b-brl"/>
    <property type="match status" value="1"/>
</dbReference>
<evidence type="ECO:0000256" key="1">
    <source>
        <dbReference type="ARBA" id="ARBA00022729"/>
    </source>
</evidence>
<dbReference type="AlphaFoldDB" id="A0A4Q0T0M9"/>
<comment type="caution">
    <text evidence="4">The sequence shown here is derived from an EMBL/GenBank/DDBJ whole genome shotgun (WGS) entry which is preliminary data.</text>
</comment>